<evidence type="ECO:0000313" key="2">
    <source>
        <dbReference type="Proteomes" id="UP001138500"/>
    </source>
</evidence>
<reference evidence="1 2" key="1">
    <citation type="journal article" date="2018" name="IMA Fungus">
        <title>IMA Genome-F 10: Nine draft genome sequences of Claviceps purpurea s.lat., including C. arundinis, C. humidiphila, and C. cf. spartinae, pseudomolecules for the pitch canker pathogen Fusarium circinatum, draft genome of Davidsoniella eucalypti, Grosmannia galeiformis, Quambalaria eucalypti, and Teratosphaeria destructans.</title>
        <authorList>
            <person name="Wingfield B.D."/>
            <person name="Liu M."/>
            <person name="Nguyen H.D."/>
            <person name="Lane F.A."/>
            <person name="Morgan S.W."/>
            <person name="De Vos L."/>
            <person name="Wilken P.M."/>
            <person name="Duong T.A."/>
            <person name="Aylward J."/>
            <person name="Coetzee M.P."/>
            <person name="Dadej K."/>
            <person name="De Beer Z.W."/>
            <person name="Findlay W."/>
            <person name="Havenga M."/>
            <person name="Kolarik M."/>
            <person name="Menzies J.G."/>
            <person name="Naidoo K."/>
            <person name="Pochopski O."/>
            <person name="Shoukouhi P."/>
            <person name="Santana Q.C."/>
            <person name="Seifert K.A."/>
            <person name="Soal N."/>
            <person name="Steenkamp E.T."/>
            <person name="Tatham C.T."/>
            <person name="van der Nest M.A."/>
            <person name="Wingfield M.J."/>
        </authorList>
    </citation>
    <scope>NUCLEOTIDE SEQUENCE [LARGE SCALE GENOMIC DNA]</scope>
    <source>
        <strain evidence="1">CMW44962</strain>
    </source>
</reference>
<name>A0A9W7T1Q5_9PEZI</name>
<dbReference type="AlphaFoldDB" id="A0A9W7T1Q5"/>
<dbReference type="EMBL" id="RIBY02000069">
    <property type="protein sequence ID" value="KAH9845441.1"/>
    <property type="molecule type" value="Genomic_DNA"/>
</dbReference>
<reference evidence="1 2" key="2">
    <citation type="journal article" date="2021" name="Curr. Genet.">
        <title>Genetic response to nitrogen starvation in the aggressive Eucalyptus foliar pathogen Teratosphaeria destructans.</title>
        <authorList>
            <person name="Havenga M."/>
            <person name="Wingfield B.D."/>
            <person name="Wingfield M.J."/>
            <person name="Dreyer L.L."/>
            <person name="Roets F."/>
            <person name="Aylward J."/>
        </authorList>
    </citation>
    <scope>NUCLEOTIDE SEQUENCE [LARGE SCALE GENOMIC DNA]</scope>
    <source>
        <strain evidence="1">CMW44962</strain>
    </source>
</reference>
<evidence type="ECO:0000313" key="1">
    <source>
        <dbReference type="EMBL" id="KAH9845441.1"/>
    </source>
</evidence>
<proteinExistence type="predicted"/>
<organism evidence="1 2">
    <name type="scientific">Teratosphaeria destructans</name>
    <dbReference type="NCBI Taxonomy" id="418781"/>
    <lineage>
        <taxon>Eukaryota</taxon>
        <taxon>Fungi</taxon>
        <taxon>Dikarya</taxon>
        <taxon>Ascomycota</taxon>
        <taxon>Pezizomycotina</taxon>
        <taxon>Dothideomycetes</taxon>
        <taxon>Dothideomycetidae</taxon>
        <taxon>Mycosphaerellales</taxon>
        <taxon>Teratosphaeriaceae</taxon>
        <taxon>Teratosphaeria</taxon>
    </lineage>
</organism>
<gene>
    <name evidence="1" type="ORF">Tdes44962_MAKER06648</name>
</gene>
<dbReference type="Proteomes" id="UP001138500">
    <property type="component" value="Unassembled WGS sequence"/>
</dbReference>
<comment type="caution">
    <text evidence="1">The sequence shown here is derived from an EMBL/GenBank/DDBJ whole genome shotgun (WGS) entry which is preliminary data.</text>
</comment>
<protein>
    <submittedName>
        <fullName evidence="1">Uncharacterized protein</fullName>
    </submittedName>
</protein>
<keyword evidence="2" id="KW-1185">Reference proteome</keyword>
<accession>A0A9W7T1Q5</accession>
<sequence length="134" mass="14653">MYEASGLGRYIAFPIIRGDGRLGPDKQVRNARLKTIRPVIQQHGKISLILKRHVGIVLEIRPACQTCRIRHWVPFQPLADHVRHDAAVGLPDFAGPEEVAVEVGGATLEVSEGVVRDDVVEVGPGYGMELGVWG</sequence>